<proteinExistence type="predicted"/>
<organism evidence="1 2">
    <name type="scientific">Aurantiacibacter arachoides</name>
    <dbReference type="NCBI Taxonomy" id="1850444"/>
    <lineage>
        <taxon>Bacteria</taxon>
        <taxon>Pseudomonadati</taxon>
        <taxon>Pseudomonadota</taxon>
        <taxon>Alphaproteobacteria</taxon>
        <taxon>Sphingomonadales</taxon>
        <taxon>Erythrobacteraceae</taxon>
        <taxon>Aurantiacibacter</taxon>
    </lineage>
</organism>
<gene>
    <name evidence="1" type="ORF">GRI62_07800</name>
</gene>
<dbReference type="OrthoDB" id="9789685at2"/>
<accession>A0A845A3K6</accession>
<dbReference type="EMBL" id="WTYH01000001">
    <property type="protein sequence ID" value="MXO93507.1"/>
    <property type="molecule type" value="Genomic_DNA"/>
</dbReference>
<protein>
    <submittedName>
        <fullName evidence="1">DUF4197 family protein</fullName>
    </submittedName>
</protein>
<dbReference type="Proteomes" id="UP000460626">
    <property type="component" value="Unassembled WGS sequence"/>
</dbReference>
<reference evidence="1 2" key="1">
    <citation type="submission" date="2019-12" db="EMBL/GenBank/DDBJ databases">
        <title>Genomic-based taxomic classification of the family Erythrobacteraceae.</title>
        <authorList>
            <person name="Xu L."/>
        </authorList>
    </citation>
    <scope>NUCLEOTIDE SEQUENCE [LARGE SCALE GENOMIC DNA]</scope>
    <source>
        <strain evidence="1 2">RC4-10-4</strain>
    </source>
</reference>
<keyword evidence="2" id="KW-1185">Reference proteome</keyword>
<dbReference type="InterPro" id="IPR025245">
    <property type="entry name" value="DUF4197"/>
</dbReference>
<sequence>MSEFATTSLTASLASRRRFIAGIGIGAGVIALPGCASYGGGWTMEDAIRRLLYVSSERAFARMLAPGGFWENQVGALGLENLLGTRGGVLSSILTSSLFRDRLAGAFADIAIEGAYRAAPLVTDAVRVIGFQNALALVRGGPTAATGFLRQNLGMTLVEAMVPEIGQAMRVANEPLVGQLLAAATGVDVGGIANTLSRNIDNAIWNEMGFEETEIRRNPRATNDPVLIGVFGAANAF</sequence>
<comment type="caution">
    <text evidence="1">The sequence shown here is derived from an EMBL/GenBank/DDBJ whole genome shotgun (WGS) entry which is preliminary data.</text>
</comment>
<evidence type="ECO:0000313" key="2">
    <source>
        <dbReference type="Proteomes" id="UP000460626"/>
    </source>
</evidence>
<dbReference type="AlphaFoldDB" id="A0A845A3K6"/>
<name>A0A845A3K6_9SPHN</name>
<dbReference type="Pfam" id="PF13852">
    <property type="entry name" value="DUF4197"/>
    <property type="match status" value="1"/>
</dbReference>
<evidence type="ECO:0000313" key="1">
    <source>
        <dbReference type="EMBL" id="MXO93507.1"/>
    </source>
</evidence>
<dbReference type="RefSeq" id="WP_131452774.1">
    <property type="nucleotide sequence ID" value="NZ_BMJK01000001.1"/>
</dbReference>